<evidence type="ECO:0000313" key="2">
    <source>
        <dbReference type="EMBL" id="KAG2548838.1"/>
    </source>
</evidence>
<comment type="caution">
    <text evidence="2">The sequence shown here is derived from an EMBL/GenBank/DDBJ whole genome shotgun (WGS) entry which is preliminary data.</text>
</comment>
<sequence>MRTQILAFLCCFAHFLRHISCDSCHAVINQIYIKVTEEYACTKILLLMPFNRRTLAVAHAAAAKRSSIATYRRASPGFYGMFHEVLLNYYT</sequence>
<dbReference type="EMBL" id="CM029053">
    <property type="protein sequence ID" value="KAG2548838.1"/>
    <property type="molecule type" value="Genomic_DNA"/>
</dbReference>
<dbReference type="AlphaFoldDB" id="A0A8T0NIV8"/>
<gene>
    <name evidence="2" type="ORF">PVAP13_9KG201485</name>
</gene>
<accession>A0A8T0NIV8</accession>
<reference evidence="2" key="1">
    <citation type="submission" date="2020-05" db="EMBL/GenBank/DDBJ databases">
        <title>WGS assembly of Panicum virgatum.</title>
        <authorList>
            <person name="Lovell J.T."/>
            <person name="Jenkins J."/>
            <person name="Shu S."/>
            <person name="Juenger T.E."/>
            <person name="Schmutz J."/>
        </authorList>
    </citation>
    <scope>NUCLEOTIDE SEQUENCE</scope>
    <source>
        <strain evidence="2">AP13</strain>
    </source>
</reference>
<feature type="chain" id="PRO_5035776281" description="Secreted protein" evidence="1">
    <location>
        <begin position="22"/>
        <end position="91"/>
    </location>
</feature>
<feature type="signal peptide" evidence="1">
    <location>
        <begin position="1"/>
        <end position="21"/>
    </location>
</feature>
<organism evidence="2 3">
    <name type="scientific">Panicum virgatum</name>
    <name type="common">Blackwell switchgrass</name>
    <dbReference type="NCBI Taxonomy" id="38727"/>
    <lineage>
        <taxon>Eukaryota</taxon>
        <taxon>Viridiplantae</taxon>
        <taxon>Streptophyta</taxon>
        <taxon>Embryophyta</taxon>
        <taxon>Tracheophyta</taxon>
        <taxon>Spermatophyta</taxon>
        <taxon>Magnoliopsida</taxon>
        <taxon>Liliopsida</taxon>
        <taxon>Poales</taxon>
        <taxon>Poaceae</taxon>
        <taxon>PACMAD clade</taxon>
        <taxon>Panicoideae</taxon>
        <taxon>Panicodae</taxon>
        <taxon>Paniceae</taxon>
        <taxon>Panicinae</taxon>
        <taxon>Panicum</taxon>
        <taxon>Panicum sect. Hiantes</taxon>
    </lineage>
</organism>
<keyword evidence="3" id="KW-1185">Reference proteome</keyword>
<keyword evidence="1" id="KW-0732">Signal</keyword>
<evidence type="ECO:0000313" key="3">
    <source>
        <dbReference type="Proteomes" id="UP000823388"/>
    </source>
</evidence>
<proteinExistence type="predicted"/>
<protein>
    <recommendedName>
        <fullName evidence="4">Secreted protein</fullName>
    </recommendedName>
</protein>
<name>A0A8T0NIV8_PANVG</name>
<evidence type="ECO:0000256" key="1">
    <source>
        <dbReference type="SAM" id="SignalP"/>
    </source>
</evidence>
<dbReference type="Proteomes" id="UP000823388">
    <property type="component" value="Chromosome 9K"/>
</dbReference>
<evidence type="ECO:0008006" key="4">
    <source>
        <dbReference type="Google" id="ProtNLM"/>
    </source>
</evidence>